<dbReference type="InterPro" id="IPR003170">
    <property type="entry name" value="MurB"/>
</dbReference>
<keyword evidence="3" id="KW-0573">Peptidoglycan synthesis</keyword>
<evidence type="ECO:0000256" key="2">
    <source>
        <dbReference type="ARBA" id="ARBA00031026"/>
    </source>
</evidence>
<sequence length="337" mass="37524">MKDLRNYNLLSHNTFGIDVECKRFVSFETTEEVYSFIANRTDTDLPTLVIGEGSNLLFTQNYPATILHSAIKGIETTPCSEGILVRCGSGEHWDDVVDYCVSNGWSGLENMSYIPGTVGASAVQNIGAYGSEAKDVIYRIEAIDLSNGESVTFKNEDCNYSYRKSNFKTIWKGRFFITHVTYLVKKEFQPNVRYGNIKAVLAEKGIEVPTLSQLREVIIEIRKSKLPEPSEEGNAGSFFMNPIVSRSTFEALLAQYPDMPHYFIDEEHEKVPAGWLIEQCGWKGKRLGNAGVHAKQALVLVNKGGASGNEVLTLCNTICNDVQSKFGITIHPEVNIL</sequence>
<dbReference type="NCBIfam" id="NF010478">
    <property type="entry name" value="PRK13903.1"/>
    <property type="match status" value="1"/>
</dbReference>
<protein>
    <recommendedName>
        <fullName evidence="1 3">UDP-N-acetylenolpyruvoylglucosamine reductase</fullName>
        <ecNumber evidence="3">1.3.1.98</ecNumber>
    </recommendedName>
    <alternativeName>
        <fullName evidence="2 3">UDP-N-acetylmuramate dehydrogenase</fullName>
    </alternativeName>
</protein>
<evidence type="ECO:0000256" key="3">
    <source>
        <dbReference type="HAMAP-Rule" id="MF_00037"/>
    </source>
</evidence>
<feature type="active site" evidence="3">
    <location>
        <position position="163"/>
    </location>
</feature>
<dbReference type="InterPro" id="IPR016166">
    <property type="entry name" value="FAD-bd_PCMH"/>
</dbReference>
<organism evidence="5 6">
    <name type="scientific">Hoylesella nanceiensis</name>
    <dbReference type="NCBI Taxonomy" id="425941"/>
    <lineage>
        <taxon>Bacteria</taxon>
        <taxon>Pseudomonadati</taxon>
        <taxon>Bacteroidota</taxon>
        <taxon>Bacteroidia</taxon>
        <taxon>Bacteroidales</taxon>
        <taxon>Prevotellaceae</taxon>
        <taxon>Hoylesella</taxon>
    </lineage>
</organism>
<comment type="caution">
    <text evidence="5">The sequence shown here is derived from an EMBL/GenBank/DDBJ whole genome shotgun (WGS) entry which is preliminary data.</text>
</comment>
<reference evidence="5 6" key="1">
    <citation type="submission" date="2021-07" db="EMBL/GenBank/DDBJ databases">
        <title>Genomic diversity and antimicrobial resistance of Prevotella spp. isolated from chronic lung disease airways.</title>
        <authorList>
            <person name="Webb K.A."/>
            <person name="Olagoke O.S."/>
            <person name="Baird T."/>
            <person name="Neill J."/>
            <person name="Pham A."/>
            <person name="Wells T.J."/>
            <person name="Ramsay K.A."/>
            <person name="Bell S.C."/>
            <person name="Sarovich D.S."/>
            <person name="Price E.P."/>
        </authorList>
    </citation>
    <scope>NUCLEOTIDE SEQUENCE [LARGE SCALE GENOMIC DNA]</scope>
    <source>
        <strain evidence="5 6">SCHI0011.S.12</strain>
    </source>
</reference>
<comment type="catalytic activity">
    <reaction evidence="3">
        <text>UDP-N-acetyl-alpha-D-muramate + NADP(+) = UDP-N-acetyl-3-O-(1-carboxyvinyl)-alpha-D-glucosamine + NADPH + H(+)</text>
        <dbReference type="Rhea" id="RHEA:12248"/>
        <dbReference type="ChEBI" id="CHEBI:15378"/>
        <dbReference type="ChEBI" id="CHEBI:57783"/>
        <dbReference type="ChEBI" id="CHEBI:58349"/>
        <dbReference type="ChEBI" id="CHEBI:68483"/>
        <dbReference type="ChEBI" id="CHEBI:70757"/>
        <dbReference type="EC" id="1.3.1.98"/>
    </reaction>
</comment>
<dbReference type="Proteomes" id="UP000788426">
    <property type="component" value="Unassembled WGS sequence"/>
</dbReference>
<evidence type="ECO:0000259" key="4">
    <source>
        <dbReference type="PROSITE" id="PS51387"/>
    </source>
</evidence>
<comment type="cofactor">
    <cofactor evidence="3">
        <name>FAD</name>
        <dbReference type="ChEBI" id="CHEBI:57692"/>
    </cofactor>
</comment>
<keyword evidence="3" id="KW-0274">FAD</keyword>
<keyword evidence="3" id="KW-0132">Cell division</keyword>
<dbReference type="InterPro" id="IPR006094">
    <property type="entry name" value="Oxid_FAD_bind_N"/>
</dbReference>
<keyword evidence="3" id="KW-0963">Cytoplasm</keyword>
<feature type="domain" description="FAD-binding PCMH-type" evidence="4">
    <location>
        <begin position="17"/>
        <end position="187"/>
    </location>
</feature>
<dbReference type="PROSITE" id="PS51387">
    <property type="entry name" value="FAD_PCMH"/>
    <property type="match status" value="1"/>
</dbReference>
<comment type="subcellular location">
    <subcellularLocation>
        <location evidence="3">Cytoplasm</location>
    </subcellularLocation>
</comment>
<accession>A0ABS6YDZ6</accession>
<keyword evidence="3" id="KW-0133">Cell shape</keyword>
<dbReference type="EMBL" id="JAHXCT010000006">
    <property type="protein sequence ID" value="MBW4769791.1"/>
    <property type="molecule type" value="Genomic_DNA"/>
</dbReference>
<keyword evidence="6" id="KW-1185">Reference proteome</keyword>
<keyword evidence="3" id="KW-0521">NADP</keyword>
<comment type="pathway">
    <text evidence="3">Cell wall biogenesis; peptidoglycan biosynthesis.</text>
</comment>
<comment type="function">
    <text evidence="3">Cell wall formation.</text>
</comment>
<dbReference type="Pfam" id="PF02873">
    <property type="entry name" value="MurB_C"/>
    <property type="match status" value="1"/>
</dbReference>
<evidence type="ECO:0000313" key="6">
    <source>
        <dbReference type="Proteomes" id="UP000788426"/>
    </source>
</evidence>
<dbReference type="NCBIfam" id="NF000755">
    <property type="entry name" value="PRK00046.1"/>
    <property type="match status" value="1"/>
</dbReference>
<dbReference type="GO" id="GO:0008762">
    <property type="term" value="F:UDP-N-acetylmuramate dehydrogenase activity"/>
    <property type="evidence" value="ECO:0007669"/>
    <property type="project" value="UniProtKB-EC"/>
</dbReference>
<name>A0ABS6YDZ6_9BACT</name>
<dbReference type="InterPro" id="IPR011601">
    <property type="entry name" value="MurB_C"/>
</dbReference>
<comment type="similarity">
    <text evidence="3">Belongs to the MurB family.</text>
</comment>
<dbReference type="Pfam" id="PF01565">
    <property type="entry name" value="FAD_binding_4"/>
    <property type="match status" value="1"/>
</dbReference>
<dbReference type="EC" id="1.3.1.98" evidence="3"/>
<dbReference type="NCBIfam" id="TIGR00179">
    <property type="entry name" value="murB"/>
    <property type="match status" value="1"/>
</dbReference>
<dbReference type="RefSeq" id="WP_219481872.1">
    <property type="nucleotide sequence ID" value="NZ_JAHXCT010000006.1"/>
</dbReference>
<feature type="active site" evidence="3">
    <location>
        <position position="333"/>
    </location>
</feature>
<evidence type="ECO:0000256" key="1">
    <source>
        <dbReference type="ARBA" id="ARBA00015188"/>
    </source>
</evidence>
<keyword evidence="3" id="KW-0961">Cell wall biogenesis/degradation</keyword>
<evidence type="ECO:0000313" key="5">
    <source>
        <dbReference type="EMBL" id="MBW4769791.1"/>
    </source>
</evidence>
<feature type="active site" description="Proton donor" evidence="3">
    <location>
        <position position="237"/>
    </location>
</feature>
<dbReference type="PANTHER" id="PTHR21071">
    <property type="entry name" value="UDP-N-ACETYLENOLPYRUVOYLGLUCOSAMINE REDUCTASE"/>
    <property type="match status" value="1"/>
</dbReference>
<keyword evidence="3 5" id="KW-0560">Oxidoreductase</keyword>
<dbReference type="PANTHER" id="PTHR21071:SF4">
    <property type="entry name" value="UDP-N-ACETYLENOLPYRUVOYLGLUCOSAMINE REDUCTASE"/>
    <property type="match status" value="1"/>
</dbReference>
<gene>
    <name evidence="3 5" type="primary">murB</name>
    <name evidence="5" type="ORF">KZO38_08475</name>
</gene>
<keyword evidence="3" id="KW-0285">Flavoprotein</keyword>
<proteinExistence type="inferred from homology"/>
<dbReference type="HAMAP" id="MF_00037">
    <property type="entry name" value="MurB"/>
    <property type="match status" value="1"/>
</dbReference>
<keyword evidence="3" id="KW-0131">Cell cycle</keyword>